<accession>A0A9N9HFU4</accession>
<evidence type="ECO:0000256" key="1">
    <source>
        <dbReference type="SAM" id="MobiDB-lite"/>
    </source>
</evidence>
<dbReference type="EMBL" id="CAJVPY010006936">
    <property type="protein sequence ID" value="CAG8672189.1"/>
    <property type="molecule type" value="Genomic_DNA"/>
</dbReference>
<reference evidence="2" key="1">
    <citation type="submission" date="2021-06" db="EMBL/GenBank/DDBJ databases">
        <authorList>
            <person name="Kallberg Y."/>
            <person name="Tangrot J."/>
            <person name="Rosling A."/>
        </authorList>
    </citation>
    <scope>NUCLEOTIDE SEQUENCE</scope>
    <source>
        <strain evidence="2">MA453B</strain>
    </source>
</reference>
<dbReference type="OrthoDB" id="2407081at2759"/>
<sequence length="606" mass="69553">MSIPALLDFYRDNIIDDWTCPNVVDFYRTKVKKKKLKELIDLIHKDLREVANSDPGFDVTRKKKAREILDNWKSWTASVKNFKKDLEQVKIDRLQINQLSTGDGTTYNNCHIISELPKYNDASRTDSEDKILEKPTKNDGANKNADILEGECSTRKLRDTISIDYNHNLSETYFSDSDHESDKRKQSELDDESDYEASNSPTSSDSNNQQKKRKINKGKQPKSKIRMKRDNRSASSLNSISNNVTISQDSSNQEQLPTVIVTNPTTRITRTPSPRPNIDNANIQITPQKSVLFKDSVTYLQNHIKMNVNNQGMIIKDNRAPNASVDISNIIRNWLVKILSSTKEEFKKAIMTPLTSEASQKDKKFREICEFILYDFYFTTKGGPLKRNVGERTYIVERIVPIFKAIQSIYEEIKFHWIEIELNCMKEIKKLHPDFNLTINQADGLGIRNSSNKAILFIEVSGGPESSDLKHAKEDSEKLLKEAIFGLVSILRNHMDKSAEESKHLYTFMIQSIGDRITFSKLCLANKHIYSVLQIKSAILPFEFNDVADYLEVFELLHILVSELEIQMGVINKLKLSESVNGTNVPKIRDWIWVPDSVSAWECKEN</sequence>
<organism evidence="2 3">
    <name type="scientific">Dentiscutata erythropus</name>
    <dbReference type="NCBI Taxonomy" id="1348616"/>
    <lineage>
        <taxon>Eukaryota</taxon>
        <taxon>Fungi</taxon>
        <taxon>Fungi incertae sedis</taxon>
        <taxon>Mucoromycota</taxon>
        <taxon>Glomeromycotina</taxon>
        <taxon>Glomeromycetes</taxon>
        <taxon>Diversisporales</taxon>
        <taxon>Gigasporaceae</taxon>
        <taxon>Dentiscutata</taxon>
    </lineage>
</organism>
<keyword evidence="3" id="KW-1185">Reference proteome</keyword>
<dbReference type="AlphaFoldDB" id="A0A9N9HFU4"/>
<feature type="region of interest" description="Disordered" evidence="1">
    <location>
        <begin position="172"/>
        <end position="239"/>
    </location>
</feature>
<evidence type="ECO:0000313" key="2">
    <source>
        <dbReference type="EMBL" id="CAG8672189.1"/>
    </source>
</evidence>
<evidence type="ECO:0000313" key="3">
    <source>
        <dbReference type="Proteomes" id="UP000789405"/>
    </source>
</evidence>
<comment type="caution">
    <text evidence="2">The sequence shown here is derived from an EMBL/GenBank/DDBJ whole genome shotgun (WGS) entry which is preliminary data.</text>
</comment>
<feature type="compositionally biased region" description="Basic residues" evidence="1">
    <location>
        <begin position="210"/>
        <end position="229"/>
    </location>
</feature>
<gene>
    <name evidence="2" type="ORF">DERYTH_LOCUS11308</name>
</gene>
<dbReference type="Proteomes" id="UP000789405">
    <property type="component" value="Unassembled WGS sequence"/>
</dbReference>
<proteinExistence type="predicted"/>
<name>A0A9N9HFU4_9GLOM</name>
<protein>
    <submittedName>
        <fullName evidence="2">18838_t:CDS:1</fullName>
    </submittedName>
</protein>
<feature type="compositionally biased region" description="Basic and acidic residues" evidence="1">
    <location>
        <begin position="176"/>
        <end position="188"/>
    </location>
</feature>
<feature type="compositionally biased region" description="Polar residues" evidence="1">
    <location>
        <begin position="196"/>
        <end position="209"/>
    </location>
</feature>
<feature type="compositionally biased region" description="Basic and acidic residues" evidence="1">
    <location>
        <begin position="121"/>
        <end position="137"/>
    </location>
</feature>
<feature type="region of interest" description="Disordered" evidence="1">
    <location>
        <begin position="121"/>
        <end position="145"/>
    </location>
</feature>